<dbReference type="Pfam" id="PF22541">
    <property type="entry name" value="DUF7005"/>
    <property type="match status" value="1"/>
</dbReference>
<organism evidence="1 2">
    <name type="scientific">Desulfotruncus arcticus DSM 17038</name>
    <dbReference type="NCBI Taxonomy" id="1121424"/>
    <lineage>
        <taxon>Bacteria</taxon>
        <taxon>Bacillati</taxon>
        <taxon>Bacillota</taxon>
        <taxon>Clostridia</taxon>
        <taxon>Eubacteriales</taxon>
        <taxon>Desulfallaceae</taxon>
        <taxon>Desulfotruncus</taxon>
    </lineage>
</organism>
<reference evidence="2" key="1">
    <citation type="submission" date="2016-10" db="EMBL/GenBank/DDBJ databases">
        <authorList>
            <person name="Varghese N."/>
            <person name="Submissions S."/>
        </authorList>
    </citation>
    <scope>NUCLEOTIDE SEQUENCE [LARGE SCALE GENOMIC DNA]</scope>
    <source>
        <strain evidence="2">DSM 17038</strain>
    </source>
</reference>
<name>A0A1I2PBJ4_9FIRM</name>
<dbReference type="RefSeq" id="WP_092468957.1">
    <property type="nucleotide sequence ID" value="NZ_FOOX01000002.1"/>
</dbReference>
<dbReference type="InterPro" id="IPR054274">
    <property type="entry name" value="DUF7005"/>
</dbReference>
<keyword evidence="2" id="KW-1185">Reference proteome</keyword>
<protein>
    <submittedName>
        <fullName evidence="1">Uncharacterized protein</fullName>
    </submittedName>
</protein>
<dbReference type="AlphaFoldDB" id="A0A1I2PBJ4"/>
<proteinExistence type="predicted"/>
<dbReference type="EMBL" id="FOOX01000002">
    <property type="protein sequence ID" value="SFG13505.1"/>
    <property type="molecule type" value="Genomic_DNA"/>
</dbReference>
<evidence type="ECO:0000313" key="1">
    <source>
        <dbReference type="EMBL" id="SFG13505.1"/>
    </source>
</evidence>
<dbReference type="Proteomes" id="UP000199337">
    <property type="component" value="Unassembled WGS sequence"/>
</dbReference>
<dbReference type="STRING" id="341036.SAMN05660649_00819"/>
<sequence>MIAIGKKIYSDILADFGATEPEILELLAYNNNFFDRELLESVSFPLADEPFIEAWEMYGREAQEKGTFAVLRDRLVQFRFPIQSGISRTESYRSATLRGKWVEVPQAGLTLACPEKLELYLHQTLAGKIPILFTRHRPDFVTLVQALAHHNEPGEIPASMGACLIKGYNNWDRIQFYRNKWQEENPLQCSEKDWPEEFRKLIPRKELYQDTFIILSDGDYSGITAEEMKLTWEKWREMSLVIRREHEATHYFTLRVFGLARNHILDELIADFMGIIAATGSYRSHWFLRFLGLEDYPAYREGGRLENYLCHTKLSQGAFKILQRLVKSAAENLEQIYHQYGEGIDWQPVVFTGLTMIDLVSKDAEKFLRNSGASNYL</sequence>
<gene>
    <name evidence="1" type="ORF">SAMN05660649_00819</name>
</gene>
<dbReference type="OrthoDB" id="2023498at2"/>
<accession>A0A1I2PBJ4</accession>
<evidence type="ECO:0000313" key="2">
    <source>
        <dbReference type="Proteomes" id="UP000199337"/>
    </source>
</evidence>